<evidence type="ECO:0000256" key="1">
    <source>
        <dbReference type="SAM" id="MobiDB-lite"/>
    </source>
</evidence>
<feature type="region of interest" description="Disordered" evidence="1">
    <location>
        <begin position="1"/>
        <end position="35"/>
    </location>
</feature>
<comment type="caution">
    <text evidence="3">The sequence shown here is derived from an EMBL/GenBank/DDBJ whole genome shotgun (WGS) entry which is preliminary data.</text>
</comment>
<reference evidence="3 4" key="1">
    <citation type="submission" date="2018-03" db="EMBL/GenBank/DDBJ databases">
        <title>Genomes of Pezizomycetes fungi and the evolution of truffles.</title>
        <authorList>
            <person name="Murat C."/>
            <person name="Payen T."/>
            <person name="Noel B."/>
            <person name="Kuo A."/>
            <person name="Martin F.M."/>
        </authorList>
    </citation>
    <scope>NUCLEOTIDE SEQUENCE [LARGE SCALE GENOMIC DNA]</scope>
    <source>
        <strain evidence="3">091103-1</strain>
    </source>
</reference>
<evidence type="ECO:0000256" key="2">
    <source>
        <dbReference type="SAM" id="Phobius"/>
    </source>
</evidence>
<gene>
    <name evidence="3" type="ORF">C7212DRAFT_340680</name>
</gene>
<feature type="region of interest" description="Disordered" evidence="1">
    <location>
        <begin position="85"/>
        <end position="158"/>
    </location>
</feature>
<name>A0A317T098_9PEZI</name>
<accession>A0A317T098</accession>
<feature type="compositionally biased region" description="Basic and acidic residues" evidence="1">
    <location>
        <begin position="105"/>
        <end position="115"/>
    </location>
</feature>
<sequence length="158" mass="16854">MSPFLNTSEVYPPPESPPDASPFTLPSPPSSPPPRLVAYEDHGQNTASTVIAILSLCTIFLALVFLVGYGVFRFGTGFLLGKRVPRKRDGEIGGNAGISAGVSEVKGDDAQRGERGGGGLDTVVEVPGEEEEKEERRGDSRRSGAGRNPIDVESGRWW</sequence>
<proteinExistence type="predicted"/>
<organism evidence="3 4">
    <name type="scientific">Tuber magnatum</name>
    <name type="common">white Piedmont truffle</name>
    <dbReference type="NCBI Taxonomy" id="42249"/>
    <lineage>
        <taxon>Eukaryota</taxon>
        <taxon>Fungi</taxon>
        <taxon>Dikarya</taxon>
        <taxon>Ascomycota</taxon>
        <taxon>Pezizomycotina</taxon>
        <taxon>Pezizomycetes</taxon>
        <taxon>Pezizales</taxon>
        <taxon>Tuberaceae</taxon>
        <taxon>Tuber</taxon>
    </lineage>
</organism>
<feature type="transmembrane region" description="Helical" evidence="2">
    <location>
        <begin position="50"/>
        <end position="72"/>
    </location>
</feature>
<keyword evidence="4" id="KW-1185">Reference proteome</keyword>
<evidence type="ECO:0000313" key="4">
    <source>
        <dbReference type="Proteomes" id="UP000246991"/>
    </source>
</evidence>
<dbReference type="EMBL" id="PYWC01000004">
    <property type="protein sequence ID" value="PWW80133.1"/>
    <property type="molecule type" value="Genomic_DNA"/>
</dbReference>
<keyword evidence="2" id="KW-0472">Membrane</keyword>
<feature type="compositionally biased region" description="Pro residues" evidence="1">
    <location>
        <begin position="11"/>
        <end position="35"/>
    </location>
</feature>
<dbReference type="OrthoDB" id="10654029at2759"/>
<dbReference type="AlphaFoldDB" id="A0A317T098"/>
<evidence type="ECO:0000313" key="3">
    <source>
        <dbReference type="EMBL" id="PWW80133.1"/>
    </source>
</evidence>
<keyword evidence="2" id="KW-0812">Transmembrane</keyword>
<dbReference type="Proteomes" id="UP000246991">
    <property type="component" value="Unassembled WGS sequence"/>
</dbReference>
<keyword evidence="2" id="KW-1133">Transmembrane helix</keyword>
<protein>
    <submittedName>
        <fullName evidence="3">Uncharacterized protein</fullName>
    </submittedName>
</protein>